<organism evidence="1 2">
    <name type="scientific">Datura stramonium</name>
    <name type="common">Jimsonweed</name>
    <name type="synonym">Common thornapple</name>
    <dbReference type="NCBI Taxonomy" id="4076"/>
    <lineage>
        <taxon>Eukaryota</taxon>
        <taxon>Viridiplantae</taxon>
        <taxon>Streptophyta</taxon>
        <taxon>Embryophyta</taxon>
        <taxon>Tracheophyta</taxon>
        <taxon>Spermatophyta</taxon>
        <taxon>Magnoliopsida</taxon>
        <taxon>eudicotyledons</taxon>
        <taxon>Gunneridae</taxon>
        <taxon>Pentapetalae</taxon>
        <taxon>asterids</taxon>
        <taxon>lamiids</taxon>
        <taxon>Solanales</taxon>
        <taxon>Solanaceae</taxon>
        <taxon>Solanoideae</taxon>
        <taxon>Datureae</taxon>
        <taxon>Datura</taxon>
    </lineage>
</organism>
<reference evidence="1 2" key="1">
    <citation type="journal article" date="2021" name="BMC Genomics">
        <title>Datura genome reveals duplications of psychoactive alkaloid biosynthetic genes and high mutation rate following tissue culture.</title>
        <authorList>
            <person name="Rajewski A."/>
            <person name="Carter-House D."/>
            <person name="Stajich J."/>
            <person name="Litt A."/>
        </authorList>
    </citation>
    <scope>NUCLEOTIDE SEQUENCE [LARGE SCALE GENOMIC DNA]</scope>
    <source>
        <strain evidence="1">AR-01</strain>
    </source>
</reference>
<evidence type="ECO:0000313" key="2">
    <source>
        <dbReference type="Proteomes" id="UP000823775"/>
    </source>
</evidence>
<sequence length="53" mass="6434">MLNMLNQRKLFGRTTRDRPHKYLKHFLDVFFTSKQPSVLEDAVWLRLFPLSLQ</sequence>
<proteinExistence type="predicted"/>
<keyword evidence="2" id="KW-1185">Reference proteome</keyword>
<protein>
    <submittedName>
        <fullName evidence="1">Uncharacterized protein</fullName>
    </submittedName>
</protein>
<dbReference type="Proteomes" id="UP000823775">
    <property type="component" value="Unassembled WGS sequence"/>
</dbReference>
<dbReference type="EMBL" id="JACEIK010000180">
    <property type="protein sequence ID" value="MCD7451741.1"/>
    <property type="molecule type" value="Genomic_DNA"/>
</dbReference>
<name>A0ABS8RY28_DATST</name>
<evidence type="ECO:0000313" key="1">
    <source>
        <dbReference type="EMBL" id="MCD7451741.1"/>
    </source>
</evidence>
<gene>
    <name evidence="1" type="ORF">HAX54_013339</name>
</gene>
<accession>A0ABS8RY28</accession>
<comment type="caution">
    <text evidence="1">The sequence shown here is derived from an EMBL/GenBank/DDBJ whole genome shotgun (WGS) entry which is preliminary data.</text>
</comment>
<feature type="non-terminal residue" evidence="1">
    <location>
        <position position="53"/>
    </location>
</feature>